<dbReference type="GO" id="GO:0003979">
    <property type="term" value="F:UDP-glucose 6-dehydrogenase activity"/>
    <property type="evidence" value="ECO:0007669"/>
    <property type="project" value="UniProtKB-EC"/>
</dbReference>
<feature type="domain" description="UDP-glucose/GDP-mannose dehydrogenase C-terminal" evidence="9">
    <location>
        <begin position="316"/>
        <end position="417"/>
    </location>
</feature>
<dbReference type="InterPro" id="IPR017476">
    <property type="entry name" value="UDP-Glc/GDP-Man"/>
</dbReference>
<dbReference type="EMBL" id="CP030941">
    <property type="protein sequence ID" value="UUP16731.1"/>
    <property type="molecule type" value="Genomic_DNA"/>
</dbReference>
<dbReference type="InterPro" id="IPR036220">
    <property type="entry name" value="UDP-Glc/GDP-Man_DH_C_sf"/>
</dbReference>
<comment type="catalytic activity">
    <reaction evidence="7 8">
        <text>UDP-alpha-D-glucose + 2 NAD(+) + H2O = UDP-alpha-D-glucuronate + 2 NADH + 3 H(+)</text>
        <dbReference type="Rhea" id="RHEA:23596"/>
        <dbReference type="ChEBI" id="CHEBI:15377"/>
        <dbReference type="ChEBI" id="CHEBI:15378"/>
        <dbReference type="ChEBI" id="CHEBI:57540"/>
        <dbReference type="ChEBI" id="CHEBI:57945"/>
        <dbReference type="ChEBI" id="CHEBI:58052"/>
        <dbReference type="ChEBI" id="CHEBI:58885"/>
        <dbReference type="EC" id="1.1.1.22"/>
    </reaction>
</comment>
<dbReference type="Gene3D" id="1.20.5.100">
    <property type="entry name" value="Cytochrome c1, transmembrane anchor, C-terminal"/>
    <property type="match status" value="1"/>
</dbReference>
<dbReference type="SUPFAM" id="SSF52413">
    <property type="entry name" value="UDP-glucose/GDP-mannose dehydrogenase C-terminal domain"/>
    <property type="match status" value="1"/>
</dbReference>
<dbReference type="InterPro" id="IPR001732">
    <property type="entry name" value="UDP-Glc/GDP-Man_DH_N"/>
</dbReference>
<evidence type="ECO:0000256" key="2">
    <source>
        <dbReference type="ARBA" id="ARBA00006601"/>
    </source>
</evidence>
<organism evidence="10 11">
    <name type="scientific">Nitratireductor thuwali</name>
    <dbReference type="NCBI Taxonomy" id="2267699"/>
    <lineage>
        <taxon>Bacteria</taxon>
        <taxon>Pseudomonadati</taxon>
        <taxon>Pseudomonadota</taxon>
        <taxon>Alphaproteobacteria</taxon>
        <taxon>Hyphomicrobiales</taxon>
        <taxon>Phyllobacteriaceae</taxon>
        <taxon>Nitratireductor</taxon>
    </lineage>
</organism>
<sequence length="452" mass="48204">MDVAIIGTGYVGLTTGVCLALLGHEVRCHDVDPGRMDKLARGRPPIYEPGMEQAMRAAARKRSLHFVSELADAVRGAKAVFLSVGTPSLPDGDIDLSYLEAAARQIAPLLAPFTTVVVKSTVTVGSCRRLEQIIRDVRGAGDFAVAANPEFLREGSAIDDFMHPDRIIIGSDDERATTTLKELYGPLVARTDAPVLVTSAENAEMVKHAANAFLAMKIGFINEVADLCERAGADVTTVAKGIGLDQRIGPAFLQAGPGFGGSCFPKDARAFAATGRRNGVPQSLVETLIEGNDRRKTALARRIAFKANLRKGAVVAVLGVAFKAATDDVRESPALAFIPALQDQGFVVRAFDPQAMPTAAKELPDVNWCSDAYEAATGADAVVILTDWKNFTELDLGRLSERMKGSTLFDFRNILQPEAVAACGMTYFGVGRAGLPGDKRQYVEKRAVAAAN</sequence>
<dbReference type="InterPro" id="IPR028357">
    <property type="entry name" value="UDPglc_DH_bac"/>
</dbReference>
<dbReference type="InterPro" id="IPR036291">
    <property type="entry name" value="NAD(P)-bd_dom_sf"/>
</dbReference>
<keyword evidence="5 8" id="KW-0560">Oxidoreductase</keyword>
<evidence type="ECO:0000259" key="9">
    <source>
        <dbReference type="SMART" id="SM00984"/>
    </source>
</evidence>
<dbReference type="Proteomes" id="UP001342418">
    <property type="component" value="Chromosome"/>
</dbReference>
<dbReference type="SMART" id="SM00984">
    <property type="entry name" value="UDPG_MGDP_dh_C"/>
    <property type="match status" value="1"/>
</dbReference>
<dbReference type="EC" id="1.1.1.22" evidence="3 8"/>
<dbReference type="NCBIfam" id="TIGR03026">
    <property type="entry name" value="NDP-sugDHase"/>
    <property type="match status" value="1"/>
</dbReference>
<keyword evidence="11" id="KW-1185">Reference proteome</keyword>
<dbReference type="PIRSF" id="PIRSF000124">
    <property type="entry name" value="UDPglc_GDPman_dh"/>
    <property type="match status" value="1"/>
</dbReference>
<dbReference type="SUPFAM" id="SSF48179">
    <property type="entry name" value="6-phosphogluconate dehydrogenase C-terminal domain-like"/>
    <property type="match status" value="1"/>
</dbReference>
<dbReference type="Pfam" id="PF03721">
    <property type="entry name" value="UDPG_MGDP_dh_N"/>
    <property type="match status" value="1"/>
</dbReference>
<evidence type="ECO:0000313" key="10">
    <source>
        <dbReference type="EMBL" id="UUP16731.1"/>
    </source>
</evidence>
<dbReference type="Gene3D" id="3.40.50.720">
    <property type="entry name" value="NAD(P)-binding Rossmann-like Domain"/>
    <property type="match status" value="2"/>
</dbReference>
<dbReference type="InterPro" id="IPR014027">
    <property type="entry name" value="UDP-Glc/GDP-Man_DH_C"/>
</dbReference>
<keyword evidence="6 8" id="KW-0520">NAD</keyword>
<dbReference type="Pfam" id="PF03720">
    <property type="entry name" value="UDPG_MGDP_dh_C"/>
    <property type="match status" value="1"/>
</dbReference>
<dbReference type="InterPro" id="IPR008927">
    <property type="entry name" value="6-PGluconate_DH-like_C_sf"/>
</dbReference>
<dbReference type="SUPFAM" id="SSF51735">
    <property type="entry name" value="NAD(P)-binding Rossmann-fold domains"/>
    <property type="match status" value="1"/>
</dbReference>
<accession>A0ABY5MHU0</accession>
<dbReference type="PANTHER" id="PTHR43750">
    <property type="entry name" value="UDP-GLUCOSE 6-DEHYDROGENASE TUAD"/>
    <property type="match status" value="1"/>
</dbReference>
<evidence type="ECO:0000256" key="6">
    <source>
        <dbReference type="ARBA" id="ARBA00023027"/>
    </source>
</evidence>
<dbReference type="Pfam" id="PF00984">
    <property type="entry name" value="UDPG_MGDP_dh"/>
    <property type="match status" value="1"/>
</dbReference>
<gene>
    <name evidence="10" type="primary">rkpK</name>
    <name evidence="10" type="ORF">NTH_01178</name>
</gene>
<evidence type="ECO:0000256" key="4">
    <source>
        <dbReference type="ARBA" id="ARBA00015132"/>
    </source>
</evidence>
<reference evidence="10 11" key="1">
    <citation type="submission" date="2018-07" db="EMBL/GenBank/DDBJ databases">
        <title>Genome sequence of Nitratireductor thuwali#1536.</title>
        <authorList>
            <person name="Michoud G."/>
            <person name="Merlino G."/>
            <person name="Sefrji F.O."/>
            <person name="Daffonchio D."/>
        </authorList>
    </citation>
    <scope>NUCLEOTIDE SEQUENCE [LARGE SCALE GENOMIC DNA]</scope>
    <source>
        <strain evidence="11">Nit1536</strain>
    </source>
</reference>
<dbReference type="RefSeq" id="WP_338529136.1">
    <property type="nucleotide sequence ID" value="NZ_CP030941.1"/>
</dbReference>
<proteinExistence type="inferred from homology"/>
<evidence type="ECO:0000256" key="7">
    <source>
        <dbReference type="ARBA" id="ARBA00047473"/>
    </source>
</evidence>
<evidence type="ECO:0000256" key="5">
    <source>
        <dbReference type="ARBA" id="ARBA00023002"/>
    </source>
</evidence>
<evidence type="ECO:0000256" key="3">
    <source>
        <dbReference type="ARBA" id="ARBA00012954"/>
    </source>
</evidence>
<dbReference type="PIRSF" id="PIRSF500134">
    <property type="entry name" value="UDPglc_DH_bac"/>
    <property type="match status" value="1"/>
</dbReference>
<dbReference type="InterPro" id="IPR014026">
    <property type="entry name" value="UDP-Glc/GDP-Man_DH_dimer"/>
</dbReference>
<evidence type="ECO:0000256" key="1">
    <source>
        <dbReference type="ARBA" id="ARBA00004701"/>
    </source>
</evidence>
<comment type="similarity">
    <text evidence="2 8">Belongs to the UDP-glucose/GDP-mannose dehydrogenase family.</text>
</comment>
<evidence type="ECO:0000313" key="11">
    <source>
        <dbReference type="Proteomes" id="UP001342418"/>
    </source>
</evidence>
<protein>
    <recommendedName>
        <fullName evidence="4 8">UDP-glucose 6-dehydrogenase</fullName>
        <ecNumber evidence="3 8">1.1.1.22</ecNumber>
    </recommendedName>
</protein>
<dbReference type="PANTHER" id="PTHR43750:SF3">
    <property type="entry name" value="UDP-GLUCOSE 6-DEHYDROGENASE TUAD"/>
    <property type="match status" value="1"/>
</dbReference>
<evidence type="ECO:0000256" key="8">
    <source>
        <dbReference type="PIRNR" id="PIRNR000124"/>
    </source>
</evidence>
<name>A0ABY5MHU0_9HYPH</name>
<comment type="pathway">
    <text evidence="1">Nucleotide-sugar biosynthesis; UDP-alpha-D-glucuronate biosynthesis; UDP-alpha-D-glucuronate from UDP-alpha-D-glucose: step 1/1.</text>
</comment>